<keyword evidence="11" id="KW-1185">Reference proteome</keyword>
<evidence type="ECO:0000256" key="9">
    <source>
        <dbReference type="SAM" id="Phobius"/>
    </source>
</evidence>
<evidence type="ECO:0000256" key="3">
    <source>
        <dbReference type="ARBA" id="ARBA00022448"/>
    </source>
</evidence>
<evidence type="ECO:0000256" key="5">
    <source>
        <dbReference type="ARBA" id="ARBA00022989"/>
    </source>
</evidence>
<dbReference type="FunFam" id="1.10.287.70:FF:000167">
    <property type="entry name" value="Two-pore potassium channel 2-like"/>
    <property type="match status" value="1"/>
</dbReference>
<accession>A0A8B8PV25</accession>
<keyword evidence="8" id="KW-0407">Ion channel</keyword>
<reference evidence="12" key="1">
    <citation type="submission" date="2025-08" db="UniProtKB">
        <authorList>
            <consortium name="RefSeq"/>
        </authorList>
    </citation>
    <scope>IDENTIFICATION</scope>
    <source>
        <tissue evidence="12">Leaf</tissue>
    </source>
</reference>
<dbReference type="PANTHER" id="PTHR11003:SF303">
    <property type="entry name" value="OS01G0696100 PROTEIN"/>
    <property type="match status" value="1"/>
</dbReference>
<evidence type="ECO:0000256" key="1">
    <source>
        <dbReference type="ARBA" id="ARBA00004141"/>
    </source>
</evidence>
<sequence length="381" mass="41889">MENEPFLLNPGGAEESDGISTCNGLSSGARDVADDAGIAVPRTPRSSSPFVDFIANLNDMEKPVICRSHSAPSLFSRNKESVPDLLNPGRAPEFASSIVRHALIAVLMYFMFGVVIYITTGNFEGQETVRFIDAVYFTVVTFCTIGYGDIVPSTTFTKLFTCAFILAGFGLLGILLNGLVTYICDRQEAVMLSAVDENSFNAMVQTYMVDKEKGRMRIRIKVCLALGVVFVCIAVGTVTVRCLEDLSWVDSFYLSVISVTTVGYGDCGFSTAAGRCFAIVWLLLSTLAVAKAFLYLTELRVDKRNRLIANWVLQQKMTLGDLVAADLDNDGYVRKSEFIIYKLRQMGKIAERDIALIGNQFNVLDTRKCGKITLSDLMESE</sequence>
<keyword evidence="7 9" id="KW-0472">Membrane</keyword>
<proteinExistence type="inferred from homology"/>
<dbReference type="Gene3D" id="1.10.287.70">
    <property type="match status" value="2"/>
</dbReference>
<evidence type="ECO:0000256" key="6">
    <source>
        <dbReference type="ARBA" id="ARBA00023065"/>
    </source>
</evidence>
<dbReference type="Proteomes" id="UP000827889">
    <property type="component" value="Chromosome 7"/>
</dbReference>
<feature type="transmembrane region" description="Helical" evidence="9">
    <location>
        <begin position="278"/>
        <end position="296"/>
    </location>
</feature>
<keyword evidence="4 9" id="KW-0812">Transmembrane</keyword>
<evidence type="ECO:0000256" key="2">
    <source>
        <dbReference type="ARBA" id="ARBA00010159"/>
    </source>
</evidence>
<dbReference type="RefSeq" id="XP_030538629.1">
    <property type="nucleotide sequence ID" value="XM_030682769.2"/>
</dbReference>
<dbReference type="AlphaFoldDB" id="A0A8B8PV25"/>
<dbReference type="SUPFAM" id="SSF81324">
    <property type="entry name" value="Voltage-gated potassium channels"/>
    <property type="match status" value="2"/>
</dbReference>
<dbReference type="InterPro" id="IPR003280">
    <property type="entry name" value="2pore_dom_K_chnl"/>
</dbReference>
<protein>
    <submittedName>
        <fullName evidence="12">Two pore potassium channel c-like isoform X1</fullName>
    </submittedName>
</protein>
<gene>
    <name evidence="12" type="primary">LOC115746841</name>
</gene>
<dbReference type="GO" id="GO:0030322">
    <property type="term" value="P:stabilization of membrane potential"/>
    <property type="evidence" value="ECO:0007669"/>
    <property type="project" value="TreeGrafter"/>
</dbReference>
<dbReference type="GO" id="GO:0015271">
    <property type="term" value="F:outward rectifier potassium channel activity"/>
    <property type="evidence" value="ECO:0007669"/>
    <property type="project" value="TreeGrafter"/>
</dbReference>
<evidence type="ECO:0000256" key="8">
    <source>
        <dbReference type="ARBA" id="ARBA00023303"/>
    </source>
</evidence>
<keyword evidence="5 9" id="KW-1133">Transmembrane helix</keyword>
<dbReference type="GeneID" id="115746841"/>
<dbReference type="Pfam" id="PF07885">
    <property type="entry name" value="Ion_trans_2"/>
    <property type="match status" value="2"/>
</dbReference>
<evidence type="ECO:0000313" key="11">
    <source>
        <dbReference type="Proteomes" id="UP000827889"/>
    </source>
</evidence>
<keyword evidence="3" id="KW-0813">Transport</keyword>
<dbReference type="PRINTS" id="PR01333">
    <property type="entry name" value="2POREKCHANEL"/>
</dbReference>
<dbReference type="GO" id="GO:0022841">
    <property type="term" value="F:potassium ion leak channel activity"/>
    <property type="evidence" value="ECO:0007669"/>
    <property type="project" value="TreeGrafter"/>
</dbReference>
<feature type="transmembrane region" description="Helical" evidence="9">
    <location>
        <begin position="156"/>
        <end position="183"/>
    </location>
</feature>
<feature type="domain" description="Potassium channel" evidence="10">
    <location>
        <begin position="105"/>
        <end position="183"/>
    </location>
</feature>
<keyword evidence="6" id="KW-0406">Ion transport</keyword>
<dbReference type="OrthoDB" id="415460at2759"/>
<dbReference type="PANTHER" id="PTHR11003">
    <property type="entry name" value="POTASSIUM CHANNEL, SUBFAMILY K"/>
    <property type="match status" value="1"/>
</dbReference>
<comment type="similarity">
    <text evidence="2">Belongs to the two pore domain potassium channel (TC 1.A.1.7) family.</text>
</comment>
<comment type="subcellular location">
    <subcellularLocation>
        <location evidence="1">Membrane</location>
        <topology evidence="1">Multi-pass membrane protein</topology>
    </subcellularLocation>
</comment>
<evidence type="ECO:0000259" key="10">
    <source>
        <dbReference type="Pfam" id="PF07885"/>
    </source>
</evidence>
<feature type="transmembrane region" description="Helical" evidence="9">
    <location>
        <begin position="218"/>
        <end position="240"/>
    </location>
</feature>
<name>A0A8B8PV25_9MYRT</name>
<dbReference type="GO" id="GO:0005886">
    <property type="term" value="C:plasma membrane"/>
    <property type="evidence" value="ECO:0007669"/>
    <property type="project" value="TreeGrafter"/>
</dbReference>
<feature type="transmembrane region" description="Helical" evidence="9">
    <location>
        <begin position="98"/>
        <end position="119"/>
    </location>
</feature>
<evidence type="ECO:0000256" key="7">
    <source>
        <dbReference type="ARBA" id="ARBA00023136"/>
    </source>
</evidence>
<feature type="domain" description="Potassium channel" evidence="10">
    <location>
        <begin position="228"/>
        <end position="297"/>
    </location>
</feature>
<dbReference type="InterPro" id="IPR013099">
    <property type="entry name" value="K_chnl_dom"/>
</dbReference>
<dbReference type="GO" id="GO:0009705">
    <property type="term" value="C:plant-type vacuole membrane"/>
    <property type="evidence" value="ECO:0007669"/>
    <property type="project" value="TreeGrafter"/>
</dbReference>
<feature type="transmembrane region" description="Helical" evidence="9">
    <location>
        <begin position="131"/>
        <end position="150"/>
    </location>
</feature>
<dbReference type="KEGG" id="rarg:115746841"/>
<evidence type="ECO:0000313" key="12">
    <source>
        <dbReference type="RefSeq" id="XP_030538629.1"/>
    </source>
</evidence>
<evidence type="ECO:0000256" key="4">
    <source>
        <dbReference type="ARBA" id="ARBA00022692"/>
    </source>
</evidence>
<organism evidence="11 12">
    <name type="scientific">Rhodamnia argentea</name>
    <dbReference type="NCBI Taxonomy" id="178133"/>
    <lineage>
        <taxon>Eukaryota</taxon>
        <taxon>Viridiplantae</taxon>
        <taxon>Streptophyta</taxon>
        <taxon>Embryophyta</taxon>
        <taxon>Tracheophyta</taxon>
        <taxon>Spermatophyta</taxon>
        <taxon>Magnoliopsida</taxon>
        <taxon>eudicotyledons</taxon>
        <taxon>Gunneridae</taxon>
        <taxon>Pentapetalae</taxon>
        <taxon>rosids</taxon>
        <taxon>malvids</taxon>
        <taxon>Myrtales</taxon>
        <taxon>Myrtaceae</taxon>
        <taxon>Myrtoideae</taxon>
        <taxon>Myrteae</taxon>
        <taxon>Australasian group</taxon>
        <taxon>Rhodamnia</taxon>
    </lineage>
</organism>